<dbReference type="EMBL" id="QGGV01000003">
    <property type="protein sequence ID" value="PWK57241.1"/>
    <property type="molecule type" value="Genomic_DNA"/>
</dbReference>
<evidence type="ECO:0000256" key="4">
    <source>
        <dbReference type="ARBA" id="ARBA00005189"/>
    </source>
</evidence>
<keyword evidence="17" id="KW-1208">Phospholipid metabolism</keyword>
<sequence length="262" mass="27678">MTSAGGKWHDLSQRLISGGIVSVVGLYLMWLGGVPFHLLVSVVAGVLVWEVARMIGAGTLALSLGGLASLALLLLVNLPAGYALPFVFAPVLIGIAQLERHRLTYALFTSAILFAGYGLVFLRDDHGFVWMAWLALCVIASDILGYFAGRLIGGPKFWPRVSPKKTWAGTVAGWVGAAGVGLAYVIDGRASGEIIGVSVAIAIAGQLGDVAESALKRRFDVKDSSNILPGHGGLFDRFDSMLGAALFLLLISQIINFPFGIR</sequence>
<evidence type="ECO:0000313" key="21">
    <source>
        <dbReference type="Proteomes" id="UP000245390"/>
    </source>
</evidence>
<gene>
    <name evidence="20" type="ORF">C8D95_103480</name>
</gene>
<proteinExistence type="inferred from homology"/>
<dbReference type="PROSITE" id="PS01315">
    <property type="entry name" value="CDS"/>
    <property type="match status" value="1"/>
</dbReference>
<feature type="transmembrane region" description="Helical" evidence="19">
    <location>
        <begin position="55"/>
        <end position="76"/>
    </location>
</feature>
<evidence type="ECO:0000256" key="16">
    <source>
        <dbReference type="ARBA" id="ARBA00023209"/>
    </source>
</evidence>
<evidence type="ECO:0000256" key="10">
    <source>
        <dbReference type="ARBA" id="ARBA00022679"/>
    </source>
</evidence>
<dbReference type="PANTHER" id="PTHR46382:SF1">
    <property type="entry name" value="PHOSPHATIDATE CYTIDYLYLTRANSFERASE"/>
    <property type="match status" value="1"/>
</dbReference>
<evidence type="ECO:0000256" key="6">
    <source>
        <dbReference type="ARBA" id="ARBA00012487"/>
    </source>
</evidence>
<feature type="transmembrane region" description="Helical" evidence="19">
    <location>
        <begin position="20"/>
        <end position="48"/>
    </location>
</feature>
<evidence type="ECO:0000256" key="19">
    <source>
        <dbReference type="SAM" id="Phobius"/>
    </source>
</evidence>
<comment type="pathway">
    <text evidence="4">Lipid metabolism.</text>
</comment>
<keyword evidence="21" id="KW-1185">Reference proteome</keyword>
<dbReference type="GO" id="GO:0005886">
    <property type="term" value="C:plasma membrane"/>
    <property type="evidence" value="ECO:0007669"/>
    <property type="project" value="UniProtKB-SubCell"/>
</dbReference>
<keyword evidence="9" id="KW-0444">Lipid biosynthesis</keyword>
<evidence type="ECO:0000256" key="12">
    <source>
        <dbReference type="ARBA" id="ARBA00022695"/>
    </source>
</evidence>
<evidence type="ECO:0000256" key="7">
    <source>
        <dbReference type="ARBA" id="ARBA00019373"/>
    </source>
</evidence>
<dbReference type="KEGG" id="salo:EF888_10600"/>
<evidence type="ECO:0000256" key="2">
    <source>
        <dbReference type="ARBA" id="ARBA00004651"/>
    </source>
</evidence>
<dbReference type="RefSeq" id="WP_109758973.1">
    <property type="nucleotide sequence ID" value="NZ_CP034588.1"/>
</dbReference>
<feature type="transmembrane region" description="Helical" evidence="19">
    <location>
        <begin position="128"/>
        <end position="147"/>
    </location>
</feature>
<comment type="similarity">
    <text evidence="5 18">Belongs to the CDS family.</text>
</comment>
<dbReference type="Pfam" id="PF01148">
    <property type="entry name" value="CTP_transf_1"/>
    <property type="match status" value="1"/>
</dbReference>
<dbReference type="OrthoDB" id="9799199at2"/>
<comment type="pathway">
    <text evidence="3 18">Phospholipid metabolism; CDP-diacylglycerol biosynthesis; CDP-diacylglycerol from sn-glycerol 3-phosphate: step 3/3.</text>
</comment>
<evidence type="ECO:0000256" key="14">
    <source>
        <dbReference type="ARBA" id="ARBA00023098"/>
    </source>
</evidence>
<reference evidence="20 21" key="1">
    <citation type="submission" date="2018-05" db="EMBL/GenBank/DDBJ databases">
        <title>Genomic Encyclopedia of Type Strains, Phase IV (KMG-IV): sequencing the most valuable type-strain genomes for metagenomic binning, comparative biology and taxonomic classification.</title>
        <authorList>
            <person name="Goeker M."/>
        </authorList>
    </citation>
    <scope>NUCLEOTIDE SEQUENCE [LARGE SCALE GENOMIC DNA]</scope>
    <source>
        <strain evidence="20 21">DSM 103371</strain>
    </source>
</reference>
<evidence type="ECO:0000256" key="18">
    <source>
        <dbReference type="RuleBase" id="RU003938"/>
    </source>
</evidence>
<keyword evidence="11 18" id="KW-0812">Transmembrane</keyword>
<feature type="transmembrane region" description="Helical" evidence="19">
    <location>
        <begin position="241"/>
        <end position="261"/>
    </location>
</feature>
<keyword evidence="15 19" id="KW-0472">Membrane</keyword>
<dbReference type="EC" id="2.7.7.41" evidence="6 18"/>
<keyword evidence="8" id="KW-1003">Cell membrane</keyword>
<dbReference type="GO" id="GO:0004605">
    <property type="term" value="F:phosphatidate cytidylyltransferase activity"/>
    <property type="evidence" value="ECO:0007669"/>
    <property type="project" value="UniProtKB-EC"/>
</dbReference>
<protein>
    <recommendedName>
        <fullName evidence="7 18">Phosphatidate cytidylyltransferase</fullName>
        <ecNumber evidence="6 18">2.7.7.41</ecNumber>
    </recommendedName>
</protein>
<evidence type="ECO:0000256" key="8">
    <source>
        <dbReference type="ARBA" id="ARBA00022475"/>
    </source>
</evidence>
<dbReference type="UniPathway" id="UPA00557">
    <property type="reaction ID" value="UER00614"/>
</dbReference>
<evidence type="ECO:0000256" key="5">
    <source>
        <dbReference type="ARBA" id="ARBA00010185"/>
    </source>
</evidence>
<dbReference type="AlphaFoldDB" id="A0A316G8E8"/>
<feature type="transmembrane region" description="Helical" evidence="19">
    <location>
        <begin position="105"/>
        <end position="122"/>
    </location>
</feature>
<keyword evidence="14" id="KW-0443">Lipid metabolism</keyword>
<evidence type="ECO:0000256" key="1">
    <source>
        <dbReference type="ARBA" id="ARBA00001698"/>
    </source>
</evidence>
<dbReference type="InterPro" id="IPR000374">
    <property type="entry name" value="PC_trans"/>
</dbReference>
<keyword evidence="16" id="KW-0594">Phospholipid biosynthesis</keyword>
<feature type="transmembrane region" description="Helical" evidence="19">
    <location>
        <begin position="167"/>
        <end position="186"/>
    </location>
</feature>
<keyword evidence="12 18" id="KW-0548">Nucleotidyltransferase</keyword>
<feature type="transmembrane region" description="Helical" evidence="19">
    <location>
        <begin position="82"/>
        <end position="98"/>
    </location>
</feature>
<evidence type="ECO:0000313" key="20">
    <source>
        <dbReference type="EMBL" id="PWK57241.1"/>
    </source>
</evidence>
<evidence type="ECO:0000256" key="11">
    <source>
        <dbReference type="ARBA" id="ARBA00022692"/>
    </source>
</evidence>
<dbReference type="GO" id="GO:0016024">
    <property type="term" value="P:CDP-diacylglycerol biosynthetic process"/>
    <property type="evidence" value="ECO:0007669"/>
    <property type="project" value="UniProtKB-UniPathway"/>
</dbReference>
<comment type="caution">
    <text evidence="20">The sequence shown here is derived from an EMBL/GenBank/DDBJ whole genome shotgun (WGS) entry which is preliminary data.</text>
</comment>
<accession>A0A316G8E8</accession>
<evidence type="ECO:0000256" key="17">
    <source>
        <dbReference type="ARBA" id="ARBA00023264"/>
    </source>
</evidence>
<evidence type="ECO:0000256" key="13">
    <source>
        <dbReference type="ARBA" id="ARBA00022989"/>
    </source>
</evidence>
<dbReference type="Proteomes" id="UP000245390">
    <property type="component" value="Unassembled WGS sequence"/>
</dbReference>
<name>A0A316G8E8_9RHOB</name>
<comment type="catalytic activity">
    <reaction evidence="1 18">
        <text>a 1,2-diacyl-sn-glycero-3-phosphate + CTP + H(+) = a CDP-1,2-diacyl-sn-glycerol + diphosphate</text>
        <dbReference type="Rhea" id="RHEA:16229"/>
        <dbReference type="ChEBI" id="CHEBI:15378"/>
        <dbReference type="ChEBI" id="CHEBI:33019"/>
        <dbReference type="ChEBI" id="CHEBI:37563"/>
        <dbReference type="ChEBI" id="CHEBI:58332"/>
        <dbReference type="ChEBI" id="CHEBI:58608"/>
        <dbReference type="EC" id="2.7.7.41"/>
    </reaction>
</comment>
<keyword evidence="10 18" id="KW-0808">Transferase</keyword>
<evidence type="ECO:0000256" key="3">
    <source>
        <dbReference type="ARBA" id="ARBA00005119"/>
    </source>
</evidence>
<evidence type="ECO:0000256" key="9">
    <source>
        <dbReference type="ARBA" id="ARBA00022516"/>
    </source>
</evidence>
<evidence type="ECO:0000256" key="15">
    <source>
        <dbReference type="ARBA" id="ARBA00023136"/>
    </source>
</evidence>
<organism evidence="20 21">
    <name type="scientific">Silicimonas algicola</name>
    <dbReference type="NCBI Taxonomy" id="1826607"/>
    <lineage>
        <taxon>Bacteria</taxon>
        <taxon>Pseudomonadati</taxon>
        <taxon>Pseudomonadota</taxon>
        <taxon>Alphaproteobacteria</taxon>
        <taxon>Rhodobacterales</taxon>
        <taxon>Paracoccaceae</taxon>
    </lineage>
</organism>
<keyword evidence="13 19" id="KW-1133">Transmembrane helix</keyword>
<dbReference type="PANTHER" id="PTHR46382">
    <property type="entry name" value="PHOSPHATIDATE CYTIDYLYLTRANSFERASE"/>
    <property type="match status" value="1"/>
</dbReference>
<comment type="subcellular location">
    <subcellularLocation>
        <location evidence="2">Cell membrane</location>
        <topology evidence="2">Multi-pass membrane protein</topology>
    </subcellularLocation>
</comment>